<dbReference type="Pfam" id="PF00150">
    <property type="entry name" value="Cellulase"/>
    <property type="match status" value="1"/>
</dbReference>
<evidence type="ECO:0000259" key="10">
    <source>
        <dbReference type="Pfam" id="PF18564"/>
    </source>
</evidence>
<keyword evidence="12" id="KW-1185">Reference proteome</keyword>
<feature type="domain" description="Glycoside hydrolase family 5 C-terminal" evidence="10">
    <location>
        <begin position="1141"/>
        <end position="1219"/>
    </location>
</feature>
<evidence type="ECO:0000256" key="3">
    <source>
        <dbReference type="ARBA" id="ARBA00023002"/>
    </source>
</evidence>
<dbReference type="InterPro" id="IPR015590">
    <property type="entry name" value="Aldehyde_DH_dom"/>
</dbReference>
<evidence type="ECO:0000259" key="8">
    <source>
        <dbReference type="Pfam" id="PF00150"/>
    </source>
</evidence>
<dbReference type="PANTHER" id="PTHR31308">
    <property type="match status" value="1"/>
</dbReference>
<keyword evidence="3 6" id="KW-0560">Oxidoreductase</keyword>
<evidence type="ECO:0000256" key="4">
    <source>
        <dbReference type="ARBA" id="ARBA00023295"/>
    </source>
</evidence>
<keyword evidence="4" id="KW-0326">Glycosidase</keyword>
<feature type="compositionally biased region" description="Polar residues" evidence="7">
    <location>
        <begin position="19"/>
        <end position="28"/>
    </location>
</feature>
<feature type="compositionally biased region" description="Basic and acidic residues" evidence="7">
    <location>
        <begin position="1"/>
        <end position="11"/>
    </location>
</feature>
<dbReference type="SUPFAM" id="SSF51445">
    <property type="entry name" value="(Trans)glycosidases"/>
    <property type="match status" value="1"/>
</dbReference>
<dbReference type="InterPro" id="IPR052066">
    <property type="entry name" value="Glycosphingolipid_Hydrolases"/>
</dbReference>
<dbReference type="InterPro" id="IPR017853">
    <property type="entry name" value="GH"/>
</dbReference>
<evidence type="ECO:0000259" key="9">
    <source>
        <dbReference type="Pfam" id="PF00171"/>
    </source>
</evidence>
<dbReference type="InterPro" id="IPR029510">
    <property type="entry name" value="Ald_DH_CS_GLU"/>
</dbReference>
<dbReference type="Gene3D" id="3.40.309.10">
    <property type="entry name" value="Aldehyde Dehydrogenase, Chain A, domain 2"/>
    <property type="match status" value="1"/>
</dbReference>
<dbReference type="InterPro" id="IPR016161">
    <property type="entry name" value="Ald_DH/histidinol_DH"/>
</dbReference>
<evidence type="ECO:0000256" key="5">
    <source>
        <dbReference type="PROSITE-ProRule" id="PRU10007"/>
    </source>
</evidence>
<dbReference type="PROSITE" id="PS00687">
    <property type="entry name" value="ALDEHYDE_DEHYDR_GLU"/>
    <property type="match status" value="1"/>
</dbReference>
<sequence>MAQHREEDRHAFYAGKPQPSDSADTFQTVDPSTAQPLCTIHTSSAASVDSAIQSAQSAFPSWSTTPPVERARILLRAVALLRERNDELAKAETLDTGKPYSETSTVDIATGADVLEYFANLVSSGGLNGESFRLRPTAWVYTTKEPLGVCAGIGAWNYPIQIALWKSAPCLAAGNCMVYKPKAGLPDGVFNVVYGAGEVGARLTSHPSIAKVSFTGQVSTGKKVAGSAAGGMKYVTMELGGKSPIIVLPDADVDQAVDGAMLANFFSTGQVCTNGTRVFIPKSMKQQFERTILEKVQFVRAGDLFDMATNFGPLSGKGHFDKVQSYIKRGIEDDKAKLLYGGIGQPAGVTDSLKDGYWIQPTVFTDCTDSMTIVKEEIFGPVMSILTYDTVDEAVRRANATELGLAAGVFGRDINECHRVISQLEAGITWVNTWGESPAEMAVGGWKQSGLLVASEHCYSKVASQSAVPMISISQTRTIKLLANAAAMAKCSRLVLEYESLDCARLQQLTFPFVAVVVASRLPQFPCDIFSSALMFGMIFERTNERTNERTSSYVYELQRLLNFGVSLAAHSTDARMHFQEAGRTILLRGVNLADAKFPPGKPTYRLDSLDNAADCSYIGAPLKLDEAPAHLRKLRYLGFNVLRLPVVWEGLEHAGPGIYDDEYIEYIRQLVQICADHGFKVMINPHQDLWSRHAGGSGAPLWTLHACGLDPDFFGQTHAAIRYSEWPIDSDEKDPKSIPPMMWTTNHNRLATSTLFALFFGGRDFAPKCQIDGMNIQDYLQKHYFAAYARLAEKLGDLPFGYDSMNEPEAGYIGLQDISKTERDDTAKIGSTPTPIHGMRMASGMPQEVHEFRLGSTGPHKTGKMSVVPEQSCWLKKEDPRWKWQRSPEWPLNTCVWALHDVWSLETGELVKPDYFAKLPETSRAATKEENDSKGQLSFISSYWQEFHGQWTRTIREYSPEAFIFVQPSVFTAPPPREEPFMAYSPHYYDGLTIMQKHWHERWNADVVGLLRGHYRSKALGLRIGKDNVRKNISRQIGELAGDMEVPTLIGETGIPFNLDEGKAYKDGDYTEHIKALDAILSGCDDHLLNYTLWAYSAISNHEWGDQWNGEDLSIYCDETGSFPNHPSLCGFRGAAAWCRPYVQSLVGDPVSMSFDVKSSEFKLEIKAEGPGDALIYVPWLHYRVSDESEEVGIEVTLSEGDWSLEGQLLTWRHQGDGKLELRRVGEALTPDRLGTVVKP</sequence>
<dbReference type="InterPro" id="IPR016160">
    <property type="entry name" value="Ald_DH_CS_CYS"/>
</dbReference>
<accession>A0ABR2XEM5</accession>
<feature type="domain" description="Glycoside hydrolase family 5" evidence="8">
    <location>
        <begin position="632"/>
        <end position="691"/>
    </location>
</feature>
<feature type="active site" evidence="5">
    <location>
        <position position="238"/>
    </location>
</feature>
<protein>
    <submittedName>
        <fullName evidence="11">Glycoside hydrolase family 5 domain-containing protein</fullName>
    </submittedName>
</protein>
<comment type="similarity">
    <text evidence="1">Belongs to the glycosyl hydrolase 5 (cellulase A) family.</text>
</comment>
<evidence type="ECO:0000313" key="11">
    <source>
        <dbReference type="EMBL" id="KAK9772176.1"/>
    </source>
</evidence>
<comment type="caution">
    <text evidence="11">The sequence shown here is derived from an EMBL/GenBank/DDBJ whole genome shotgun (WGS) entry which is preliminary data.</text>
</comment>
<name>A0ABR2XEM5_9PEZI</name>
<evidence type="ECO:0000256" key="1">
    <source>
        <dbReference type="ARBA" id="ARBA00005641"/>
    </source>
</evidence>
<reference evidence="11 12" key="1">
    <citation type="submission" date="2024-02" db="EMBL/GenBank/DDBJ databases">
        <title>First draft genome assembly of two strains of Seiridium cardinale.</title>
        <authorList>
            <person name="Emiliani G."/>
            <person name="Scali E."/>
        </authorList>
    </citation>
    <scope>NUCLEOTIDE SEQUENCE [LARGE SCALE GENOMIC DNA]</scope>
    <source>
        <strain evidence="11 12">BM-138-000479</strain>
    </source>
</reference>
<evidence type="ECO:0000256" key="2">
    <source>
        <dbReference type="ARBA" id="ARBA00022801"/>
    </source>
</evidence>
<evidence type="ECO:0000256" key="7">
    <source>
        <dbReference type="SAM" id="MobiDB-lite"/>
    </source>
</evidence>
<dbReference type="SUPFAM" id="SSF53720">
    <property type="entry name" value="ALDH-like"/>
    <property type="match status" value="1"/>
</dbReference>
<dbReference type="InterPro" id="IPR001547">
    <property type="entry name" value="Glyco_hydro_5"/>
</dbReference>
<gene>
    <name evidence="11" type="ORF">SCAR479_11185</name>
</gene>
<organism evidence="11 12">
    <name type="scientific">Seiridium cardinale</name>
    <dbReference type="NCBI Taxonomy" id="138064"/>
    <lineage>
        <taxon>Eukaryota</taxon>
        <taxon>Fungi</taxon>
        <taxon>Dikarya</taxon>
        <taxon>Ascomycota</taxon>
        <taxon>Pezizomycotina</taxon>
        <taxon>Sordariomycetes</taxon>
        <taxon>Xylariomycetidae</taxon>
        <taxon>Amphisphaeriales</taxon>
        <taxon>Sporocadaceae</taxon>
        <taxon>Seiridium</taxon>
    </lineage>
</organism>
<dbReference type="InterPro" id="IPR016162">
    <property type="entry name" value="Ald_DH_N"/>
</dbReference>
<dbReference type="Gene3D" id="3.40.605.10">
    <property type="entry name" value="Aldehyde Dehydrogenase, Chain A, domain 1"/>
    <property type="match status" value="1"/>
</dbReference>
<comment type="similarity">
    <text evidence="6">Belongs to the aldehyde dehydrogenase family.</text>
</comment>
<dbReference type="Pfam" id="PF18564">
    <property type="entry name" value="Glyco_hydro_5_C"/>
    <property type="match status" value="1"/>
</dbReference>
<dbReference type="NCBIfam" id="NF009725">
    <property type="entry name" value="PRK13252.1"/>
    <property type="match status" value="1"/>
</dbReference>
<dbReference type="EMBL" id="JARVKM010000065">
    <property type="protein sequence ID" value="KAK9772176.1"/>
    <property type="molecule type" value="Genomic_DNA"/>
</dbReference>
<dbReference type="InterPro" id="IPR041036">
    <property type="entry name" value="GH5_C"/>
</dbReference>
<dbReference type="InterPro" id="IPR016163">
    <property type="entry name" value="Ald_DH_C"/>
</dbReference>
<evidence type="ECO:0000313" key="12">
    <source>
        <dbReference type="Proteomes" id="UP001465668"/>
    </source>
</evidence>
<feature type="region of interest" description="Disordered" evidence="7">
    <location>
        <begin position="1"/>
        <end position="28"/>
    </location>
</feature>
<keyword evidence="2 11" id="KW-0378">Hydrolase</keyword>
<dbReference type="GO" id="GO:0016787">
    <property type="term" value="F:hydrolase activity"/>
    <property type="evidence" value="ECO:0007669"/>
    <property type="project" value="UniProtKB-KW"/>
</dbReference>
<dbReference type="Proteomes" id="UP001465668">
    <property type="component" value="Unassembled WGS sequence"/>
</dbReference>
<dbReference type="Gene3D" id="3.20.20.80">
    <property type="entry name" value="Glycosidases"/>
    <property type="match status" value="2"/>
</dbReference>
<dbReference type="PROSITE" id="PS00070">
    <property type="entry name" value="ALDEHYDE_DEHYDR_CYS"/>
    <property type="match status" value="1"/>
</dbReference>
<dbReference type="Pfam" id="PF00171">
    <property type="entry name" value="Aldedh"/>
    <property type="match status" value="1"/>
</dbReference>
<evidence type="ECO:0000256" key="6">
    <source>
        <dbReference type="RuleBase" id="RU003345"/>
    </source>
</evidence>
<proteinExistence type="inferred from homology"/>
<dbReference type="Gene3D" id="2.60.40.1180">
    <property type="entry name" value="Golgi alpha-mannosidase II"/>
    <property type="match status" value="1"/>
</dbReference>
<dbReference type="PANTHER" id="PTHR31308:SF6">
    <property type="entry name" value="GLYCOSIDE HYDROLASE FAMILY 5 C-TERMINAL DOMAIN-CONTAINING PROTEIN"/>
    <property type="match status" value="1"/>
</dbReference>
<feature type="domain" description="Aldehyde dehydrogenase" evidence="9">
    <location>
        <begin position="21"/>
        <end position="451"/>
    </location>
</feature>
<dbReference type="InterPro" id="IPR013780">
    <property type="entry name" value="Glyco_hydro_b"/>
</dbReference>